<dbReference type="AlphaFoldDB" id="A0A1W5ZSK4"/>
<organism evidence="1 2">
    <name type="scientific">Halobacillus mangrovi</name>
    <dbReference type="NCBI Taxonomy" id="402384"/>
    <lineage>
        <taxon>Bacteria</taxon>
        <taxon>Bacillati</taxon>
        <taxon>Bacillota</taxon>
        <taxon>Bacilli</taxon>
        <taxon>Bacillales</taxon>
        <taxon>Bacillaceae</taxon>
        <taxon>Halobacillus</taxon>
    </lineage>
</organism>
<dbReference type="Proteomes" id="UP000192527">
    <property type="component" value="Chromosome"/>
</dbReference>
<reference evidence="1 2" key="1">
    <citation type="submission" date="2017-04" db="EMBL/GenBank/DDBJ databases">
        <title>The whole genome sequencing and assembly of Halobacillus mangrovi strain.</title>
        <authorList>
            <person name="Lee S.-J."/>
            <person name="Park M.-K."/>
            <person name="Kim J.-Y."/>
            <person name="Lee Y.-J."/>
            <person name="Yi H."/>
            <person name="Bahn Y.-S."/>
            <person name="Kim J.F."/>
            <person name="Lee D.-W."/>
        </authorList>
    </citation>
    <scope>NUCLEOTIDE SEQUENCE [LARGE SCALE GENOMIC DNA]</scope>
    <source>
        <strain evidence="1 2">KTB 131</strain>
    </source>
</reference>
<protein>
    <submittedName>
        <fullName evidence="1">Uncharacterized protein</fullName>
    </submittedName>
</protein>
<dbReference type="RefSeq" id="WP_085028622.1">
    <property type="nucleotide sequence ID" value="NZ_CP020772.1"/>
</dbReference>
<dbReference type="KEGG" id="hmn:HM131_05170"/>
<sequence length="65" mass="7334">MTDSLKKDYLLLPISNSTLCIEPLGQNPTLAMTKWKQTHFKTEAPTKSEAIKKMLSLIVEGHTNF</sequence>
<gene>
    <name evidence="1" type="ORF">HM131_05170</name>
</gene>
<accession>A0A1W5ZSK4</accession>
<name>A0A1W5ZSK4_9BACI</name>
<evidence type="ECO:0000313" key="1">
    <source>
        <dbReference type="EMBL" id="ARI76263.1"/>
    </source>
</evidence>
<dbReference type="EMBL" id="CP020772">
    <property type="protein sequence ID" value="ARI76263.1"/>
    <property type="molecule type" value="Genomic_DNA"/>
</dbReference>
<evidence type="ECO:0000313" key="2">
    <source>
        <dbReference type="Proteomes" id="UP000192527"/>
    </source>
</evidence>
<proteinExistence type="predicted"/>
<dbReference type="OrthoDB" id="2972663at2"/>
<keyword evidence="2" id="KW-1185">Reference proteome</keyword>